<accession>A0ABP9X4L1</accession>
<evidence type="ECO:0000313" key="3">
    <source>
        <dbReference type="Proteomes" id="UP001428290"/>
    </source>
</evidence>
<keyword evidence="3" id="KW-1185">Reference proteome</keyword>
<dbReference type="EMBL" id="BAABRU010000017">
    <property type="protein sequence ID" value="GAA5530284.1"/>
    <property type="molecule type" value="Genomic_DNA"/>
</dbReference>
<evidence type="ECO:0008006" key="4">
    <source>
        <dbReference type="Google" id="ProtNLM"/>
    </source>
</evidence>
<comment type="caution">
    <text evidence="2">The sequence shown here is derived from an EMBL/GenBank/DDBJ whole genome shotgun (WGS) entry which is preliminary data.</text>
</comment>
<evidence type="ECO:0000256" key="1">
    <source>
        <dbReference type="SAM" id="SignalP"/>
    </source>
</evidence>
<feature type="signal peptide" evidence="1">
    <location>
        <begin position="1"/>
        <end position="27"/>
    </location>
</feature>
<protein>
    <recommendedName>
        <fullName evidence="4">Secreted protein</fullName>
    </recommendedName>
</protein>
<proteinExistence type="predicted"/>
<dbReference type="Proteomes" id="UP001428290">
    <property type="component" value="Unassembled WGS sequence"/>
</dbReference>
<organism evidence="2 3">
    <name type="scientific">Herpetosiphon gulosus</name>
    <dbReference type="NCBI Taxonomy" id="1973496"/>
    <lineage>
        <taxon>Bacteria</taxon>
        <taxon>Bacillati</taxon>
        <taxon>Chloroflexota</taxon>
        <taxon>Chloroflexia</taxon>
        <taxon>Herpetosiphonales</taxon>
        <taxon>Herpetosiphonaceae</taxon>
        <taxon>Herpetosiphon</taxon>
    </lineage>
</organism>
<reference evidence="2 3" key="1">
    <citation type="submission" date="2024-02" db="EMBL/GenBank/DDBJ databases">
        <title>Herpetosiphon gulosus NBRC 112829.</title>
        <authorList>
            <person name="Ichikawa N."/>
            <person name="Katano-Makiyama Y."/>
            <person name="Hidaka K."/>
        </authorList>
    </citation>
    <scope>NUCLEOTIDE SEQUENCE [LARGE SCALE GENOMIC DNA]</scope>
    <source>
        <strain evidence="2 3">NBRC 112829</strain>
    </source>
</reference>
<sequence>MKVSWMKAVRRFMLVFAFELMSIVAYGHTSAQSPQDSQTTNQKDTPFVGHPIDEKSVGKGCAEQALEDAIRNGEKIGSTECNTLTAADENSPMGIVFSGSNEKCVLAPYGYVCTKADYGVYSPNDNKPNIVRLNTVYVIRTRLDPNFSCNWSTEARVTSNGVLVLQGGTPIQYNCGTRNVATYSSGNDVKRGSVACGKFLENNVVQAEACTVISP</sequence>
<gene>
    <name evidence="2" type="ORF">Hgul01_04102</name>
</gene>
<dbReference type="RefSeq" id="WP_345723881.1">
    <property type="nucleotide sequence ID" value="NZ_BAABRU010000017.1"/>
</dbReference>
<feature type="chain" id="PRO_5047123266" description="Secreted protein" evidence="1">
    <location>
        <begin position="28"/>
        <end position="215"/>
    </location>
</feature>
<name>A0ABP9X4L1_9CHLR</name>
<keyword evidence="1" id="KW-0732">Signal</keyword>
<evidence type="ECO:0000313" key="2">
    <source>
        <dbReference type="EMBL" id="GAA5530284.1"/>
    </source>
</evidence>